<dbReference type="SUPFAM" id="SSF52833">
    <property type="entry name" value="Thioredoxin-like"/>
    <property type="match status" value="1"/>
</dbReference>
<protein>
    <recommendedName>
        <fullName evidence="5">Ribosomal protein/NADH dehydrogenase domain-containing protein</fullName>
    </recommendedName>
</protein>
<dbReference type="InterPro" id="IPR007741">
    <property type="entry name" value="Ribosomal_mL43/mS25/NADH_DH"/>
</dbReference>
<evidence type="ECO:0000256" key="4">
    <source>
        <dbReference type="ARBA" id="ARBA00023274"/>
    </source>
</evidence>
<comment type="subcellular location">
    <subcellularLocation>
        <location evidence="1">Mitochondrion</location>
    </subcellularLocation>
</comment>
<name>A0A9P5SH48_9FUNG</name>
<dbReference type="GO" id="GO:0003735">
    <property type="term" value="F:structural constituent of ribosome"/>
    <property type="evidence" value="ECO:0007669"/>
    <property type="project" value="InterPro"/>
</dbReference>
<keyword evidence="7" id="KW-1185">Reference proteome</keyword>
<evidence type="ECO:0000313" key="6">
    <source>
        <dbReference type="EMBL" id="KAF9329402.1"/>
    </source>
</evidence>
<dbReference type="SMART" id="SM00916">
    <property type="entry name" value="L51_S25_CI-B8"/>
    <property type="match status" value="1"/>
</dbReference>
<feature type="domain" description="Ribosomal protein/NADH dehydrogenase" evidence="5">
    <location>
        <begin position="35"/>
        <end position="108"/>
    </location>
</feature>
<evidence type="ECO:0000259" key="5">
    <source>
        <dbReference type="SMART" id="SM00916"/>
    </source>
</evidence>
<keyword evidence="4" id="KW-0687">Ribonucleoprotein</keyword>
<dbReference type="InterPro" id="IPR040049">
    <property type="entry name" value="Ribosomal_mS25/mL61"/>
</dbReference>
<dbReference type="AlphaFoldDB" id="A0A9P5SH48"/>
<sequence length="114" mass="12688">MAARINTVVADLRNGLGAIKLRPDVKKVTLMFSRRSDNAGARYFLRENMPRIQYNNPLIQFEVQKVQQPGVSPELTIEFANNDIKKISCSRIQSSEICKQFLSATTEGSAPSSA</sequence>
<dbReference type="Proteomes" id="UP000696485">
    <property type="component" value="Unassembled WGS sequence"/>
</dbReference>
<evidence type="ECO:0000256" key="3">
    <source>
        <dbReference type="ARBA" id="ARBA00023128"/>
    </source>
</evidence>
<dbReference type="PANTHER" id="PTHR13274">
    <property type="entry name" value="MITOCHONDRIAL RIBOSOMAL PROTEIN S25"/>
    <property type="match status" value="1"/>
</dbReference>
<dbReference type="Pfam" id="PF05047">
    <property type="entry name" value="L51_S25_CI-B8"/>
    <property type="match status" value="1"/>
</dbReference>
<organism evidence="6 7">
    <name type="scientific">Podila minutissima</name>
    <dbReference type="NCBI Taxonomy" id="64525"/>
    <lineage>
        <taxon>Eukaryota</taxon>
        <taxon>Fungi</taxon>
        <taxon>Fungi incertae sedis</taxon>
        <taxon>Mucoromycota</taxon>
        <taxon>Mortierellomycotina</taxon>
        <taxon>Mortierellomycetes</taxon>
        <taxon>Mortierellales</taxon>
        <taxon>Mortierellaceae</taxon>
        <taxon>Podila</taxon>
    </lineage>
</organism>
<gene>
    <name evidence="6" type="ORF">BG006_007508</name>
</gene>
<evidence type="ECO:0000256" key="1">
    <source>
        <dbReference type="ARBA" id="ARBA00004173"/>
    </source>
</evidence>
<proteinExistence type="predicted"/>
<dbReference type="PANTHER" id="PTHR13274:SF2">
    <property type="entry name" value="SMALL RIBOSOMAL SUBUNIT PROTEIN MS25"/>
    <property type="match status" value="1"/>
</dbReference>
<reference evidence="6" key="1">
    <citation type="journal article" date="2020" name="Fungal Divers.">
        <title>Resolving the Mortierellaceae phylogeny through synthesis of multi-gene phylogenetics and phylogenomics.</title>
        <authorList>
            <person name="Vandepol N."/>
            <person name="Liber J."/>
            <person name="Desiro A."/>
            <person name="Na H."/>
            <person name="Kennedy M."/>
            <person name="Barry K."/>
            <person name="Grigoriev I.V."/>
            <person name="Miller A.N."/>
            <person name="O'Donnell K."/>
            <person name="Stajich J.E."/>
            <person name="Bonito G."/>
        </authorList>
    </citation>
    <scope>NUCLEOTIDE SEQUENCE</scope>
    <source>
        <strain evidence="6">NVP1</strain>
    </source>
</reference>
<dbReference type="GO" id="GO:0005739">
    <property type="term" value="C:mitochondrion"/>
    <property type="evidence" value="ECO:0007669"/>
    <property type="project" value="UniProtKB-SubCell"/>
</dbReference>
<dbReference type="Gene3D" id="3.40.30.10">
    <property type="entry name" value="Glutaredoxin"/>
    <property type="match status" value="1"/>
</dbReference>
<keyword evidence="2" id="KW-0689">Ribosomal protein</keyword>
<dbReference type="GO" id="GO:0005840">
    <property type="term" value="C:ribosome"/>
    <property type="evidence" value="ECO:0007669"/>
    <property type="project" value="UniProtKB-KW"/>
</dbReference>
<accession>A0A9P5SH48</accession>
<keyword evidence="3" id="KW-0496">Mitochondrion</keyword>
<dbReference type="EMBL" id="JAAAUY010000478">
    <property type="protein sequence ID" value="KAF9329402.1"/>
    <property type="molecule type" value="Genomic_DNA"/>
</dbReference>
<dbReference type="InterPro" id="IPR036249">
    <property type="entry name" value="Thioredoxin-like_sf"/>
</dbReference>
<comment type="caution">
    <text evidence="6">The sequence shown here is derived from an EMBL/GenBank/DDBJ whole genome shotgun (WGS) entry which is preliminary data.</text>
</comment>
<dbReference type="GO" id="GO:1990904">
    <property type="term" value="C:ribonucleoprotein complex"/>
    <property type="evidence" value="ECO:0007669"/>
    <property type="project" value="UniProtKB-KW"/>
</dbReference>
<evidence type="ECO:0000256" key="2">
    <source>
        <dbReference type="ARBA" id="ARBA00022980"/>
    </source>
</evidence>
<evidence type="ECO:0000313" key="7">
    <source>
        <dbReference type="Proteomes" id="UP000696485"/>
    </source>
</evidence>